<proteinExistence type="inferred from homology"/>
<dbReference type="AlphaFoldDB" id="A0A2G1QMJ3"/>
<evidence type="ECO:0000256" key="2">
    <source>
        <dbReference type="ARBA" id="ARBA00022448"/>
    </source>
</evidence>
<dbReference type="InterPro" id="IPR022467">
    <property type="entry name" value="ABC_transprt_ATP-bd_su_PQQ"/>
</dbReference>
<evidence type="ECO:0000256" key="5">
    <source>
        <dbReference type="ARBA" id="ARBA00022840"/>
    </source>
</evidence>
<keyword evidence="4" id="KW-0547">Nucleotide-binding</keyword>
<dbReference type="PANTHER" id="PTHR42711">
    <property type="entry name" value="ABC TRANSPORTER ATP-BINDING PROTEIN"/>
    <property type="match status" value="1"/>
</dbReference>
<dbReference type="SUPFAM" id="SSF52540">
    <property type="entry name" value="P-loop containing nucleoside triphosphate hydrolases"/>
    <property type="match status" value="1"/>
</dbReference>
<dbReference type="InterPro" id="IPR050763">
    <property type="entry name" value="ABC_transporter_ATP-binding"/>
</dbReference>
<dbReference type="Pfam" id="PF00005">
    <property type="entry name" value="ABC_tran"/>
    <property type="match status" value="1"/>
</dbReference>
<dbReference type="Gene3D" id="3.40.50.300">
    <property type="entry name" value="P-loop containing nucleotide triphosphate hydrolases"/>
    <property type="match status" value="1"/>
</dbReference>
<comment type="caution">
    <text evidence="7">The sequence shown here is derived from an EMBL/GenBank/DDBJ whole genome shotgun (WGS) entry which is preliminary data.</text>
</comment>
<gene>
    <name evidence="7" type="ORF">CSC94_11645</name>
</gene>
<dbReference type="InterPro" id="IPR003439">
    <property type="entry name" value="ABC_transporter-like_ATP-bd"/>
</dbReference>
<evidence type="ECO:0000313" key="8">
    <source>
        <dbReference type="Proteomes" id="UP000221168"/>
    </source>
</evidence>
<keyword evidence="2" id="KW-0813">Transport</keyword>
<name>A0A2G1QMJ3_9HYPH</name>
<evidence type="ECO:0000256" key="3">
    <source>
        <dbReference type="ARBA" id="ARBA00022458"/>
    </source>
</evidence>
<comment type="similarity">
    <text evidence="1">Belongs to the ABC transporter superfamily.</text>
</comment>
<keyword evidence="3" id="KW-0536">Nodulation</keyword>
<evidence type="ECO:0000313" key="7">
    <source>
        <dbReference type="EMBL" id="PHP66757.1"/>
    </source>
</evidence>
<organism evidence="7 8">
    <name type="scientific">Zhengella mangrovi</name>
    <dbReference type="NCBI Taxonomy" id="1982044"/>
    <lineage>
        <taxon>Bacteria</taxon>
        <taxon>Pseudomonadati</taxon>
        <taxon>Pseudomonadota</taxon>
        <taxon>Alphaproteobacteria</taxon>
        <taxon>Hyphomicrobiales</taxon>
        <taxon>Notoacmeibacteraceae</taxon>
        <taxon>Zhengella</taxon>
    </lineage>
</organism>
<keyword evidence="8" id="KW-1185">Reference proteome</keyword>
<dbReference type="Proteomes" id="UP000221168">
    <property type="component" value="Unassembled WGS sequence"/>
</dbReference>
<evidence type="ECO:0000259" key="6">
    <source>
        <dbReference type="PROSITE" id="PS50893"/>
    </source>
</evidence>
<protein>
    <submittedName>
        <fullName evidence="7">ABC transporter ATP-binding protein</fullName>
    </submittedName>
</protein>
<dbReference type="GO" id="GO:0016887">
    <property type="term" value="F:ATP hydrolysis activity"/>
    <property type="evidence" value="ECO:0007669"/>
    <property type="project" value="InterPro"/>
</dbReference>
<dbReference type="PROSITE" id="PS50893">
    <property type="entry name" value="ABC_TRANSPORTER_2"/>
    <property type="match status" value="1"/>
</dbReference>
<dbReference type="RefSeq" id="WP_099306523.1">
    <property type="nucleotide sequence ID" value="NZ_PDVP01000006.1"/>
</dbReference>
<dbReference type="SMART" id="SM00382">
    <property type="entry name" value="AAA"/>
    <property type="match status" value="1"/>
</dbReference>
<dbReference type="InterPro" id="IPR003593">
    <property type="entry name" value="AAA+_ATPase"/>
</dbReference>
<evidence type="ECO:0000256" key="4">
    <source>
        <dbReference type="ARBA" id="ARBA00022741"/>
    </source>
</evidence>
<dbReference type="GO" id="GO:0005524">
    <property type="term" value="F:ATP binding"/>
    <property type="evidence" value="ECO:0007669"/>
    <property type="project" value="UniProtKB-KW"/>
</dbReference>
<feature type="domain" description="ABC transporter" evidence="6">
    <location>
        <begin position="12"/>
        <end position="242"/>
    </location>
</feature>
<reference evidence="7 8" key="1">
    <citation type="submission" date="2017-10" db="EMBL/GenBank/DDBJ databases">
        <title>Sedimentibacterium mangrovi gen. nov., sp. nov., a novel member of family Phyllobacteriacea isolated from mangrove sediment.</title>
        <authorList>
            <person name="Liao H."/>
            <person name="Tian Y."/>
        </authorList>
    </citation>
    <scope>NUCLEOTIDE SEQUENCE [LARGE SCALE GENOMIC DNA]</scope>
    <source>
        <strain evidence="7 8">X9-2-2</strain>
    </source>
</reference>
<accession>A0A2G1QMJ3</accession>
<keyword evidence="5 7" id="KW-0067">ATP-binding</keyword>
<evidence type="ECO:0000256" key="1">
    <source>
        <dbReference type="ARBA" id="ARBA00005417"/>
    </source>
</evidence>
<dbReference type="OrthoDB" id="9778547at2"/>
<dbReference type="EMBL" id="PDVP01000006">
    <property type="protein sequence ID" value="PHP66757.1"/>
    <property type="molecule type" value="Genomic_DNA"/>
</dbReference>
<dbReference type="PANTHER" id="PTHR42711:SF5">
    <property type="entry name" value="ABC TRANSPORTER ATP-BINDING PROTEIN NATA"/>
    <property type="match status" value="1"/>
</dbReference>
<dbReference type="NCBIfam" id="TIGR03864">
    <property type="entry name" value="PQQ_ABC_ATP"/>
    <property type="match status" value="1"/>
</dbReference>
<dbReference type="InterPro" id="IPR027417">
    <property type="entry name" value="P-loop_NTPase"/>
</dbReference>
<sequence length="252" mass="27056">MTQTSDPATMALAVQDLTFHYGRRKALDAVSLAIPAGRTTILLGPNGAGKSTLFSLISGLFAPQAGRIAIAGRDLVRTGAAALAPLGIVFQAQTLDLDLTVQQNLRYFCALRGMARREADARIAEELDQFSMGDRLTDKVRSLNGGHRRRVEIARALLHRPAILLLDEPTVGLDIPTRRDLIARLHERARTDNVALLWATHLIDEVDADDHVIVLHKGAIVAEGQPAALLDKTGADDLGGAFAVLTPEARAA</sequence>